<feature type="domain" description="Sushi" evidence="3">
    <location>
        <begin position="190"/>
        <end position="266"/>
    </location>
</feature>
<dbReference type="WBParaSite" id="maker-uti_cns_0004190-snap-gene-0.1-mRNA-1">
    <property type="protein sequence ID" value="maker-uti_cns_0004190-snap-gene-0.1-mRNA-1"/>
    <property type="gene ID" value="maker-uti_cns_0004190-snap-gene-0.1"/>
</dbReference>
<evidence type="ECO:0000313" key="5">
    <source>
        <dbReference type="WBParaSite" id="maker-uti_cns_0004190-snap-gene-0.1-mRNA-1"/>
    </source>
</evidence>
<evidence type="ECO:0000313" key="4">
    <source>
        <dbReference type="Proteomes" id="UP000095280"/>
    </source>
</evidence>
<name>A0A1I8H3R6_9PLAT</name>
<reference evidence="5" key="1">
    <citation type="submission" date="2016-11" db="UniProtKB">
        <authorList>
            <consortium name="WormBaseParasite"/>
        </authorList>
    </citation>
    <scope>IDENTIFICATION</scope>
</reference>
<evidence type="ECO:0000256" key="1">
    <source>
        <dbReference type="ARBA" id="ARBA00023157"/>
    </source>
</evidence>
<dbReference type="InterPro" id="IPR000436">
    <property type="entry name" value="Sushi_SCR_CCP_dom"/>
</dbReference>
<organism evidence="4 5">
    <name type="scientific">Macrostomum lignano</name>
    <dbReference type="NCBI Taxonomy" id="282301"/>
    <lineage>
        <taxon>Eukaryota</taxon>
        <taxon>Metazoa</taxon>
        <taxon>Spiralia</taxon>
        <taxon>Lophotrochozoa</taxon>
        <taxon>Platyhelminthes</taxon>
        <taxon>Rhabditophora</taxon>
        <taxon>Macrostomorpha</taxon>
        <taxon>Macrostomida</taxon>
        <taxon>Macrostomidae</taxon>
        <taxon>Macrostomum</taxon>
    </lineage>
</organism>
<dbReference type="PROSITE" id="PS50923">
    <property type="entry name" value="SUSHI"/>
    <property type="match status" value="1"/>
</dbReference>
<keyword evidence="4" id="KW-1185">Reference proteome</keyword>
<evidence type="ECO:0000256" key="2">
    <source>
        <dbReference type="PROSITE-ProRule" id="PRU00302"/>
    </source>
</evidence>
<dbReference type="AlphaFoldDB" id="A0A1I8H3R6"/>
<evidence type="ECO:0000259" key="3">
    <source>
        <dbReference type="PROSITE" id="PS50923"/>
    </source>
</evidence>
<accession>A0A1I8H3R6</accession>
<dbReference type="Proteomes" id="UP000095280">
    <property type="component" value="Unplaced"/>
</dbReference>
<comment type="caution">
    <text evidence="2">Lacks conserved residue(s) required for the propagation of feature annotation.</text>
</comment>
<proteinExistence type="predicted"/>
<protein>
    <submittedName>
        <fullName evidence="5">Sushi domain-containing protein</fullName>
    </submittedName>
</protein>
<keyword evidence="1" id="KW-1015">Disulfide bond</keyword>
<sequence length="266" mass="28218">SGQSSYRYRFYNICIKLPSFSITSHLRIFCRALQQQSLGAAGGIRTRRLPHQLLHGSRPSANVTCLSNAFAPLAANVSLQSDSQFLLQAVCTAGDWTVLNQLLLPTSETLCQPKPCLLPTNLTRSTAVPSNNLGNVTTGDGQVYLPVNSTVEVRCWSNSRFVDAYASSRTATCELGPHLSAGGSMNCQPIVCPDSHFGPGIDPSILVGPLNASVLAESATGPFLIGDQVVFACQENVSSSGSVLLNCAAAPNFTAVWQPSLSPPYC</sequence>
<keyword evidence="2" id="KW-0768">Sushi</keyword>